<dbReference type="PIRSF" id="PIRSF005572">
    <property type="entry name" value="NifS"/>
    <property type="match status" value="1"/>
</dbReference>
<dbReference type="Pfam" id="PF00266">
    <property type="entry name" value="Aminotran_5"/>
    <property type="match status" value="1"/>
</dbReference>
<protein>
    <recommendedName>
        <fullName evidence="3">cysteine desulfurase</fullName>
        <ecNumber evidence="3">2.8.1.7</ecNumber>
    </recommendedName>
</protein>
<evidence type="ECO:0000256" key="8">
    <source>
        <dbReference type="ARBA" id="ARBA00023014"/>
    </source>
</evidence>
<evidence type="ECO:0000256" key="1">
    <source>
        <dbReference type="ARBA" id="ARBA00001933"/>
    </source>
</evidence>
<comment type="similarity">
    <text evidence="2">Belongs to the class-V pyridoxal-phosphate-dependent aminotransferase family. NifS/IscS subfamily.</text>
</comment>
<comment type="catalytic activity">
    <reaction evidence="9">
        <text>(sulfur carrier)-H + L-cysteine = (sulfur carrier)-SH + L-alanine</text>
        <dbReference type="Rhea" id="RHEA:43892"/>
        <dbReference type="Rhea" id="RHEA-COMP:14737"/>
        <dbReference type="Rhea" id="RHEA-COMP:14739"/>
        <dbReference type="ChEBI" id="CHEBI:29917"/>
        <dbReference type="ChEBI" id="CHEBI:35235"/>
        <dbReference type="ChEBI" id="CHEBI:57972"/>
        <dbReference type="ChEBI" id="CHEBI:64428"/>
        <dbReference type="EC" id="2.8.1.7"/>
    </reaction>
</comment>
<dbReference type="EC" id="2.8.1.7" evidence="3"/>
<keyword evidence="13" id="KW-1185">Reference proteome</keyword>
<dbReference type="PANTHER" id="PTHR11601">
    <property type="entry name" value="CYSTEINE DESULFURYLASE FAMILY MEMBER"/>
    <property type="match status" value="1"/>
</dbReference>
<evidence type="ECO:0000313" key="13">
    <source>
        <dbReference type="Proteomes" id="UP000326837"/>
    </source>
</evidence>
<evidence type="ECO:0000256" key="7">
    <source>
        <dbReference type="ARBA" id="ARBA00023004"/>
    </source>
</evidence>
<dbReference type="Gene3D" id="3.40.640.10">
    <property type="entry name" value="Type I PLP-dependent aspartate aminotransferase-like (Major domain)"/>
    <property type="match status" value="1"/>
</dbReference>
<keyword evidence="8" id="KW-0411">Iron-sulfur</keyword>
<evidence type="ECO:0000256" key="3">
    <source>
        <dbReference type="ARBA" id="ARBA00012239"/>
    </source>
</evidence>
<dbReference type="InterPro" id="IPR015422">
    <property type="entry name" value="PyrdxlP-dep_Trfase_small"/>
</dbReference>
<dbReference type="AlphaFoldDB" id="A0A5K7XHZ9"/>
<sequence>MRQGIRRIIDPMPAAPIYLDHNATAPILPEVADAMREASLRYRGNPASQHDAGRQARRALEQARLRIAEMLGVRTTGMDADQLIFTSGGTESNNLALHGLQRAGASPPPADPHLLISAIEHPSIARPAEHLAATSAATLQTLGIDAHGLIRLDELTPLLTPATRVASIMLASNETGVIQPIAAAAEICRRHGTPLHTDATQAVGKIPVDFQALGVDALTATAHKFHGPLGVGILLLRHGVKLEPALFGGFQQAALRPGTESAPLAIGMQTALELWQREATDRRARMTALRDQFEQTLLAGWPAAVVIGGQAPRLPHTSNIALVGLNRQALVMALDLAGVACSSGSACASGSSEPSPTLLAMGLPEALVSSSVRFSLGATTTPAEIDEAARRILNVCNNLRRAG</sequence>
<reference evidence="13" key="1">
    <citation type="submission" date="2019-10" db="EMBL/GenBank/DDBJ databases">
        <title>Lacipirellula parvula gen. nov., sp. nov., representing a lineage of planctomycetes widespread in freshwater anoxic habitats, and description of the family Lacipirellulaceae.</title>
        <authorList>
            <person name="Dedysh S.N."/>
            <person name="Kulichevskaya I.S."/>
            <person name="Beletsky A.V."/>
            <person name="Rakitin A.L."/>
            <person name="Mardanov A.V."/>
            <person name="Ivanova A.A."/>
            <person name="Saltykova V.X."/>
            <person name="Rijpstra W.I.C."/>
            <person name="Sinninghe Damste J.S."/>
            <person name="Ravin N.V."/>
        </authorList>
    </citation>
    <scope>NUCLEOTIDE SEQUENCE [LARGE SCALE GENOMIC DNA]</scope>
    <source>
        <strain evidence="13">PX69</strain>
    </source>
</reference>
<dbReference type="PANTHER" id="PTHR11601:SF34">
    <property type="entry name" value="CYSTEINE DESULFURASE"/>
    <property type="match status" value="1"/>
</dbReference>
<dbReference type="Gene3D" id="1.10.260.50">
    <property type="match status" value="1"/>
</dbReference>
<evidence type="ECO:0000256" key="10">
    <source>
        <dbReference type="RuleBase" id="RU004504"/>
    </source>
</evidence>
<accession>A0A5K7XHZ9</accession>
<name>A0A5K7XHZ9_9BACT</name>
<dbReference type="InterPro" id="IPR000192">
    <property type="entry name" value="Aminotrans_V_dom"/>
</dbReference>
<proteinExistence type="inferred from homology"/>
<dbReference type="SUPFAM" id="SSF53383">
    <property type="entry name" value="PLP-dependent transferases"/>
    <property type="match status" value="1"/>
</dbReference>
<dbReference type="KEGG" id="lpav:PLANPX_6136"/>
<dbReference type="PROSITE" id="PS00595">
    <property type="entry name" value="AA_TRANSFER_CLASS_5"/>
    <property type="match status" value="1"/>
</dbReference>
<dbReference type="InterPro" id="IPR020578">
    <property type="entry name" value="Aminotrans_V_PyrdxlP_BS"/>
</dbReference>
<evidence type="ECO:0000256" key="9">
    <source>
        <dbReference type="ARBA" id="ARBA00050776"/>
    </source>
</evidence>
<keyword evidence="7" id="KW-0408">Iron</keyword>
<evidence type="ECO:0000256" key="2">
    <source>
        <dbReference type="ARBA" id="ARBA00006490"/>
    </source>
</evidence>
<evidence type="ECO:0000256" key="4">
    <source>
        <dbReference type="ARBA" id="ARBA00022679"/>
    </source>
</evidence>
<evidence type="ECO:0000259" key="11">
    <source>
        <dbReference type="Pfam" id="PF00266"/>
    </source>
</evidence>
<comment type="cofactor">
    <cofactor evidence="1 10">
        <name>pyridoxal 5'-phosphate</name>
        <dbReference type="ChEBI" id="CHEBI:597326"/>
    </cofactor>
</comment>
<dbReference type="InterPro" id="IPR016454">
    <property type="entry name" value="Cysteine_dSase"/>
</dbReference>
<keyword evidence="5" id="KW-0479">Metal-binding</keyword>
<gene>
    <name evidence="12" type="ORF">PLANPX_6136</name>
</gene>
<dbReference type="Proteomes" id="UP000326837">
    <property type="component" value="Chromosome"/>
</dbReference>
<evidence type="ECO:0000256" key="5">
    <source>
        <dbReference type="ARBA" id="ARBA00022723"/>
    </source>
</evidence>
<feature type="domain" description="Aminotransferase class V" evidence="11">
    <location>
        <begin position="17"/>
        <end position="386"/>
    </location>
</feature>
<dbReference type="InterPro" id="IPR015424">
    <property type="entry name" value="PyrdxlP-dep_Trfase"/>
</dbReference>
<organism evidence="12 13">
    <name type="scientific">Lacipirellula parvula</name>
    <dbReference type="NCBI Taxonomy" id="2650471"/>
    <lineage>
        <taxon>Bacteria</taxon>
        <taxon>Pseudomonadati</taxon>
        <taxon>Planctomycetota</taxon>
        <taxon>Planctomycetia</taxon>
        <taxon>Pirellulales</taxon>
        <taxon>Lacipirellulaceae</taxon>
        <taxon>Lacipirellula</taxon>
    </lineage>
</organism>
<evidence type="ECO:0000313" key="12">
    <source>
        <dbReference type="EMBL" id="BBO36524.1"/>
    </source>
</evidence>
<dbReference type="EMBL" id="AP021861">
    <property type="protein sequence ID" value="BBO36524.1"/>
    <property type="molecule type" value="Genomic_DNA"/>
</dbReference>
<dbReference type="GO" id="GO:0046872">
    <property type="term" value="F:metal ion binding"/>
    <property type="evidence" value="ECO:0007669"/>
    <property type="project" value="UniProtKB-KW"/>
</dbReference>
<keyword evidence="6" id="KW-0663">Pyridoxal phosphate</keyword>
<dbReference type="InterPro" id="IPR015421">
    <property type="entry name" value="PyrdxlP-dep_Trfase_major"/>
</dbReference>
<evidence type="ECO:0000256" key="6">
    <source>
        <dbReference type="ARBA" id="ARBA00022898"/>
    </source>
</evidence>
<dbReference type="GO" id="GO:0031071">
    <property type="term" value="F:cysteine desulfurase activity"/>
    <property type="evidence" value="ECO:0007669"/>
    <property type="project" value="UniProtKB-EC"/>
</dbReference>
<keyword evidence="4 12" id="KW-0808">Transferase</keyword>
<dbReference type="GO" id="GO:0051536">
    <property type="term" value="F:iron-sulfur cluster binding"/>
    <property type="evidence" value="ECO:0007669"/>
    <property type="project" value="UniProtKB-KW"/>
</dbReference>
<dbReference type="Gene3D" id="3.90.1150.10">
    <property type="entry name" value="Aspartate Aminotransferase, domain 1"/>
    <property type="match status" value="1"/>
</dbReference>